<proteinExistence type="predicted"/>
<feature type="region of interest" description="Disordered" evidence="1">
    <location>
        <begin position="39"/>
        <end position="64"/>
    </location>
</feature>
<evidence type="ECO:0000256" key="1">
    <source>
        <dbReference type="SAM" id="MobiDB-lite"/>
    </source>
</evidence>
<protein>
    <submittedName>
        <fullName evidence="2">44482_t:CDS:1</fullName>
    </submittedName>
</protein>
<accession>A0ABN7VF73</accession>
<gene>
    <name evidence="2" type="ORF">GMARGA_LOCUS17742</name>
</gene>
<sequence>MQQFITQQAETQYKWNAQVLESINQKLAHRESANINESGQFKSSYNNAQSDNNQQRTSTSGNNNGAVQSNYLSTLIINSLLLALGIEDQAIEPAVNNKTVSYKATGRKFLSFVYKFKDNTQEIQGFINEKAIKTEQICL</sequence>
<dbReference type="EMBL" id="CAJVQB010013632">
    <property type="protein sequence ID" value="CAG8763416.1"/>
    <property type="molecule type" value="Genomic_DNA"/>
</dbReference>
<name>A0ABN7VF73_GIGMA</name>
<dbReference type="Proteomes" id="UP000789901">
    <property type="component" value="Unassembled WGS sequence"/>
</dbReference>
<evidence type="ECO:0000313" key="2">
    <source>
        <dbReference type="EMBL" id="CAG8763416.1"/>
    </source>
</evidence>
<organism evidence="2 3">
    <name type="scientific">Gigaspora margarita</name>
    <dbReference type="NCBI Taxonomy" id="4874"/>
    <lineage>
        <taxon>Eukaryota</taxon>
        <taxon>Fungi</taxon>
        <taxon>Fungi incertae sedis</taxon>
        <taxon>Mucoromycota</taxon>
        <taxon>Glomeromycotina</taxon>
        <taxon>Glomeromycetes</taxon>
        <taxon>Diversisporales</taxon>
        <taxon>Gigasporaceae</taxon>
        <taxon>Gigaspora</taxon>
    </lineage>
</organism>
<comment type="caution">
    <text evidence="2">The sequence shown here is derived from an EMBL/GenBank/DDBJ whole genome shotgun (WGS) entry which is preliminary data.</text>
</comment>
<keyword evidence="3" id="KW-1185">Reference proteome</keyword>
<reference evidence="2 3" key="1">
    <citation type="submission" date="2021-06" db="EMBL/GenBank/DDBJ databases">
        <authorList>
            <person name="Kallberg Y."/>
            <person name="Tangrot J."/>
            <person name="Rosling A."/>
        </authorList>
    </citation>
    <scope>NUCLEOTIDE SEQUENCE [LARGE SCALE GENOMIC DNA]</scope>
    <source>
        <strain evidence="2 3">120-4 pot B 10/14</strain>
    </source>
</reference>
<evidence type="ECO:0000313" key="3">
    <source>
        <dbReference type="Proteomes" id="UP000789901"/>
    </source>
</evidence>